<dbReference type="InterPro" id="IPR011057">
    <property type="entry name" value="Mss4-like_sf"/>
</dbReference>
<dbReference type="Proteomes" id="UP000001929">
    <property type="component" value="Chromosome"/>
</dbReference>
<protein>
    <recommendedName>
        <fullName evidence="3">peptide-methionine (R)-S-oxide reductase</fullName>
        <ecNumber evidence="3">1.8.4.12</ecNumber>
    </recommendedName>
</protein>
<dbReference type="Gene3D" id="2.170.150.20">
    <property type="entry name" value="Peptide methionine sulfoxide reductase"/>
    <property type="match status" value="1"/>
</dbReference>
<dbReference type="InterPro" id="IPR002579">
    <property type="entry name" value="Met_Sox_Rdtase_MsrB_dom"/>
</dbReference>
<dbReference type="NCBIfam" id="TIGR00357">
    <property type="entry name" value="peptide-methionine (R)-S-oxide reductase MsrB"/>
    <property type="match status" value="1"/>
</dbReference>
<dbReference type="InterPro" id="IPR028427">
    <property type="entry name" value="Met_Sox_Rdtase_MsrB"/>
</dbReference>
<dbReference type="GO" id="GO:0033743">
    <property type="term" value="F:peptide-methionine (R)-S-oxide reductase activity"/>
    <property type="evidence" value="ECO:0007669"/>
    <property type="project" value="UniProtKB-EC"/>
</dbReference>
<evidence type="ECO:0000256" key="7">
    <source>
        <dbReference type="ARBA" id="ARBA00048488"/>
    </source>
</evidence>
<dbReference type="RefSeq" id="WP_011389660.1">
    <property type="nucleotide sequence ID" value="NC_007643.1"/>
</dbReference>
<dbReference type="AlphaFoldDB" id="Q2RT38"/>
<evidence type="ECO:0000259" key="9">
    <source>
        <dbReference type="PROSITE" id="PS51790"/>
    </source>
</evidence>
<evidence type="ECO:0000256" key="5">
    <source>
        <dbReference type="ARBA" id="ARBA00022833"/>
    </source>
</evidence>
<dbReference type="PANTHER" id="PTHR10173:SF57">
    <property type="entry name" value="PEPTIDE-METHIONINE (R)-S-OXIDE REDUCTASE"/>
    <property type="match status" value="1"/>
</dbReference>
<dbReference type="HOGENOM" id="CLU_031040_8_5_5"/>
<feature type="domain" description="MsrB" evidence="9">
    <location>
        <begin position="22"/>
        <end position="144"/>
    </location>
</feature>
<dbReference type="SUPFAM" id="SSF51316">
    <property type="entry name" value="Mss4-like"/>
    <property type="match status" value="1"/>
</dbReference>
<keyword evidence="6 10" id="KW-0560">Oxidoreductase</keyword>
<dbReference type="EnsemblBacteria" id="ABC22707">
    <property type="protein sequence ID" value="ABC22707"/>
    <property type="gene ID" value="Rru_A1907"/>
</dbReference>
<dbReference type="EC" id="1.8.4.12" evidence="3"/>
<feature type="region of interest" description="Disordered" evidence="8">
    <location>
        <begin position="1"/>
        <end position="24"/>
    </location>
</feature>
<evidence type="ECO:0000256" key="4">
    <source>
        <dbReference type="ARBA" id="ARBA00022723"/>
    </source>
</evidence>
<comment type="cofactor">
    <cofactor evidence="1">
        <name>Zn(2+)</name>
        <dbReference type="ChEBI" id="CHEBI:29105"/>
    </cofactor>
</comment>
<proteinExistence type="inferred from homology"/>
<evidence type="ECO:0000256" key="1">
    <source>
        <dbReference type="ARBA" id="ARBA00001947"/>
    </source>
</evidence>
<dbReference type="eggNOG" id="COG0229">
    <property type="taxonomic scope" value="Bacteria"/>
</dbReference>
<dbReference type="GO" id="GO:0005737">
    <property type="term" value="C:cytoplasm"/>
    <property type="evidence" value="ECO:0007669"/>
    <property type="project" value="TreeGrafter"/>
</dbReference>
<evidence type="ECO:0000313" key="11">
    <source>
        <dbReference type="Proteomes" id="UP000001929"/>
    </source>
</evidence>
<evidence type="ECO:0000256" key="6">
    <source>
        <dbReference type="ARBA" id="ARBA00023002"/>
    </source>
</evidence>
<gene>
    <name evidence="10" type="ordered locus">Rru_A1907</name>
</gene>
<dbReference type="PATRIC" id="fig|269796.9.peg.1988"/>
<sequence length="157" mass="16969">MSSNPNQRSAPADFPPPAAKSDKDWRAILTEDQYRVMRHQGTEAAWSSALNGEKRSGAFLCAACQAPLFASDDKYDSGSGWPSFTRPVDKQAVDTSVDHKLIVPRTEVHCSACGGHLGHVFEDGPRPTGLRYCINGVALDFKPEAPQATASHTPTDD</sequence>
<dbReference type="GO" id="GO:0030091">
    <property type="term" value="P:protein repair"/>
    <property type="evidence" value="ECO:0007669"/>
    <property type="project" value="InterPro"/>
</dbReference>
<comment type="catalytic activity">
    <reaction evidence="7">
        <text>L-methionyl-[protein] + [thioredoxin]-disulfide + H2O = L-methionyl-(R)-S-oxide-[protein] + [thioredoxin]-dithiol</text>
        <dbReference type="Rhea" id="RHEA:24164"/>
        <dbReference type="Rhea" id="RHEA-COMP:10698"/>
        <dbReference type="Rhea" id="RHEA-COMP:10700"/>
        <dbReference type="Rhea" id="RHEA-COMP:12313"/>
        <dbReference type="Rhea" id="RHEA-COMP:12314"/>
        <dbReference type="ChEBI" id="CHEBI:15377"/>
        <dbReference type="ChEBI" id="CHEBI:16044"/>
        <dbReference type="ChEBI" id="CHEBI:29950"/>
        <dbReference type="ChEBI" id="CHEBI:45764"/>
        <dbReference type="ChEBI" id="CHEBI:50058"/>
        <dbReference type="EC" id="1.8.4.12"/>
    </reaction>
</comment>
<dbReference type="PhylomeDB" id="Q2RT38"/>
<dbReference type="GO" id="GO:0006979">
    <property type="term" value="P:response to oxidative stress"/>
    <property type="evidence" value="ECO:0007669"/>
    <property type="project" value="InterPro"/>
</dbReference>
<evidence type="ECO:0000256" key="2">
    <source>
        <dbReference type="ARBA" id="ARBA00007174"/>
    </source>
</evidence>
<dbReference type="PANTHER" id="PTHR10173">
    <property type="entry name" value="METHIONINE SULFOXIDE REDUCTASE"/>
    <property type="match status" value="1"/>
</dbReference>
<accession>Q2RT38</accession>
<dbReference type="KEGG" id="rru:Rru_A1907"/>
<keyword evidence="11" id="KW-1185">Reference proteome</keyword>
<evidence type="ECO:0000256" key="8">
    <source>
        <dbReference type="SAM" id="MobiDB-lite"/>
    </source>
</evidence>
<dbReference type="PROSITE" id="PS51790">
    <property type="entry name" value="MSRB"/>
    <property type="match status" value="1"/>
</dbReference>
<comment type="similarity">
    <text evidence="2">Belongs to the MsrB Met sulfoxide reductase family.</text>
</comment>
<keyword evidence="5" id="KW-0862">Zinc</keyword>
<dbReference type="EMBL" id="CP000230">
    <property type="protein sequence ID" value="ABC22707.1"/>
    <property type="molecule type" value="Genomic_DNA"/>
</dbReference>
<dbReference type="GO" id="GO:0046872">
    <property type="term" value="F:metal ion binding"/>
    <property type="evidence" value="ECO:0007669"/>
    <property type="project" value="UniProtKB-KW"/>
</dbReference>
<keyword evidence="4" id="KW-0479">Metal-binding</keyword>
<dbReference type="Pfam" id="PF01641">
    <property type="entry name" value="SelR"/>
    <property type="match status" value="1"/>
</dbReference>
<dbReference type="STRING" id="269796.Rru_A1907"/>
<evidence type="ECO:0000313" key="10">
    <source>
        <dbReference type="EMBL" id="ABC22707.1"/>
    </source>
</evidence>
<evidence type="ECO:0000256" key="3">
    <source>
        <dbReference type="ARBA" id="ARBA00012499"/>
    </source>
</evidence>
<dbReference type="FunFam" id="2.170.150.20:FF:000001">
    <property type="entry name" value="Peptide methionine sulfoxide reductase MsrB"/>
    <property type="match status" value="1"/>
</dbReference>
<reference evidence="10 11" key="1">
    <citation type="journal article" date="2011" name="Stand. Genomic Sci.">
        <title>Complete genome sequence of Rhodospirillum rubrum type strain (S1).</title>
        <authorList>
            <person name="Munk A.C."/>
            <person name="Copeland A."/>
            <person name="Lucas S."/>
            <person name="Lapidus A."/>
            <person name="Del Rio T.G."/>
            <person name="Barry K."/>
            <person name="Detter J.C."/>
            <person name="Hammon N."/>
            <person name="Israni S."/>
            <person name="Pitluck S."/>
            <person name="Brettin T."/>
            <person name="Bruce D."/>
            <person name="Han C."/>
            <person name="Tapia R."/>
            <person name="Gilna P."/>
            <person name="Schmutz J."/>
            <person name="Larimer F."/>
            <person name="Land M."/>
            <person name="Kyrpides N.C."/>
            <person name="Mavromatis K."/>
            <person name="Richardson P."/>
            <person name="Rohde M."/>
            <person name="Goker M."/>
            <person name="Klenk H.P."/>
            <person name="Zhang Y."/>
            <person name="Roberts G.P."/>
            <person name="Reslewic S."/>
            <person name="Schwartz D.C."/>
        </authorList>
    </citation>
    <scope>NUCLEOTIDE SEQUENCE [LARGE SCALE GENOMIC DNA]</scope>
    <source>
        <strain evidence="11">ATCC 11170 / ATH 1.1.1 / DSM 467 / LMG 4362 / NCIMB 8255 / S1</strain>
    </source>
</reference>
<organism evidence="10 11">
    <name type="scientific">Rhodospirillum rubrum (strain ATCC 11170 / ATH 1.1.1 / DSM 467 / LMG 4362 / NCIMB 8255 / S1)</name>
    <dbReference type="NCBI Taxonomy" id="269796"/>
    <lineage>
        <taxon>Bacteria</taxon>
        <taxon>Pseudomonadati</taxon>
        <taxon>Pseudomonadota</taxon>
        <taxon>Alphaproteobacteria</taxon>
        <taxon>Rhodospirillales</taxon>
        <taxon>Rhodospirillaceae</taxon>
        <taxon>Rhodospirillum</taxon>
    </lineage>
</organism>
<name>Q2RT38_RHORT</name>